<proteinExistence type="predicted"/>
<organism evidence="2">
    <name type="scientific">Candidatus Kentrum sp. UNK</name>
    <dbReference type="NCBI Taxonomy" id="2126344"/>
    <lineage>
        <taxon>Bacteria</taxon>
        <taxon>Pseudomonadati</taxon>
        <taxon>Pseudomonadota</taxon>
        <taxon>Gammaproteobacteria</taxon>
        <taxon>Candidatus Kentrum</taxon>
    </lineage>
</organism>
<dbReference type="EMBL" id="CAADFZ010000048">
    <property type="protein sequence ID" value="VFK64597.1"/>
    <property type="molecule type" value="Genomic_DNA"/>
</dbReference>
<dbReference type="AlphaFoldDB" id="A0A451AYP2"/>
<reference evidence="2" key="1">
    <citation type="submission" date="2019-02" db="EMBL/GenBank/DDBJ databases">
        <authorList>
            <person name="Gruber-Vodicka R. H."/>
            <person name="Seah K. B. B."/>
        </authorList>
    </citation>
    <scope>NUCLEOTIDE SEQUENCE</scope>
    <source>
        <strain evidence="2">BECK_BY19</strain>
        <strain evidence="1">BECK_BY8</strain>
    </source>
</reference>
<sequence>MEPTQVKYTYWQDDDIWLGYLDEYRDYLTQGETMEELRENLTDIYRELTGGHIPGARHHAELLVA</sequence>
<dbReference type="Gene3D" id="3.30.160.250">
    <property type="match status" value="1"/>
</dbReference>
<dbReference type="EMBL" id="CAADGD010000052">
    <property type="protein sequence ID" value="VFK71151.1"/>
    <property type="molecule type" value="Genomic_DNA"/>
</dbReference>
<name>A0A451AYP2_9GAMM</name>
<gene>
    <name evidence="1" type="ORF">BECKUNK1418G_GA0071005_104813</name>
    <name evidence="2" type="ORF">BECKUNK1418H_GA0071006_105213</name>
</gene>
<dbReference type="InterPro" id="IPR035069">
    <property type="entry name" value="TTHA1013/TTHA0281-like"/>
</dbReference>
<protein>
    <submittedName>
        <fullName evidence="2">Predicted nuclease of the RNAse H fold, HicB family</fullName>
    </submittedName>
</protein>
<accession>A0A451AYP2</accession>
<evidence type="ECO:0000313" key="2">
    <source>
        <dbReference type="EMBL" id="VFK71151.1"/>
    </source>
</evidence>
<dbReference type="SUPFAM" id="SSF143100">
    <property type="entry name" value="TTHA1013/TTHA0281-like"/>
    <property type="match status" value="1"/>
</dbReference>
<evidence type="ECO:0000313" key="1">
    <source>
        <dbReference type="EMBL" id="VFK64597.1"/>
    </source>
</evidence>